<dbReference type="GO" id="GO:0046872">
    <property type="term" value="F:metal ion binding"/>
    <property type="evidence" value="ECO:0007669"/>
    <property type="project" value="UniProtKB-KW"/>
</dbReference>
<comment type="similarity">
    <text evidence="1">Belongs to the bacterial solute-binding protein ModA family.</text>
</comment>
<dbReference type="GO" id="GO:0030973">
    <property type="term" value="F:molybdate ion binding"/>
    <property type="evidence" value="ECO:0007669"/>
    <property type="project" value="UniProtKB-ARBA"/>
</dbReference>
<dbReference type="Pfam" id="PF13531">
    <property type="entry name" value="SBP_bac_11"/>
    <property type="match status" value="1"/>
</dbReference>
<feature type="binding site" evidence="6">
    <location>
        <position position="34"/>
    </location>
    <ligand>
        <name>molybdate</name>
        <dbReference type="ChEBI" id="CHEBI:36264"/>
    </ligand>
</feature>
<protein>
    <submittedName>
        <fullName evidence="8">Molybdate transport system substrate-binding protein</fullName>
    </submittedName>
</protein>
<evidence type="ECO:0000256" key="3">
    <source>
        <dbReference type="ARBA" id="ARBA00022723"/>
    </source>
</evidence>
<keyword evidence="2 6" id="KW-0500">Molybdenum</keyword>
<keyword evidence="3 6" id="KW-0479">Metal-binding</keyword>
<dbReference type="InterPro" id="IPR005950">
    <property type="entry name" value="ModA"/>
</dbReference>
<dbReference type="STRING" id="392333.SAMN05660860_02536"/>
<dbReference type="OrthoDB" id="9785015at2"/>
<keyword evidence="4 7" id="KW-0732">Signal</keyword>
<dbReference type="RefSeq" id="WP_052446380.1">
    <property type="nucleotide sequence ID" value="NZ_FNGU01000006.1"/>
</dbReference>
<organism evidence="8 9">
    <name type="scientific">Geoalkalibacter ferrihydriticus</name>
    <dbReference type="NCBI Taxonomy" id="392333"/>
    <lineage>
        <taxon>Bacteria</taxon>
        <taxon>Pseudomonadati</taxon>
        <taxon>Thermodesulfobacteriota</taxon>
        <taxon>Desulfuromonadia</taxon>
        <taxon>Desulfuromonadales</taxon>
        <taxon>Geoalkalibacteraceae</taxon>
        <taxon>Geoalkalibacter</taxon>
    </lineage>
</organism>
<dbReference type="EMBL" id="FNGU01000006">
    <property type="protein sequence ID" value="SDM44480.1"/>
    <property type="molecule type" value="Genomic_DNA"/>
</dbReference>
<dbReference type="PANTHER" id="PTHR30632">
    <property type="entry name" value="MOLYBDATE-BINDING PERIPLASMIC PROTEIN"/>
    <property type="match status" value="1"/>
</dbReference>
<dbReference type="AlphaFoldDB" id="A0A1G9TA13"/>
<evidence type="ECO:0000256" key="7">
    <source>
        <dbReference type="SAM" id="SignalP"/>
    </source>
</evidence>
<evidence type="ECO:0000256" key="1">
    <source>
        <dbReference type="ARBA" id="ARBA00009175"/>
    </source>
</evidence>
<dbReference type="Proteomes" id="UP000182146">
    <property type="component" value="Unassembled WGS sequence"/>
</dbReference>
<feature type="signal peptide" evidence="7">
    <location>
        <begin position="1"/>
        <end position="24"/>
    </location>
</feature>
<dbReference type="FunFam" id="3.40.190.10:FF:000035">
    <property type="entry name" value="Molybdate ABC transporter substrate-binding protein"/>
    <property type="match status" value="1"/>
</dbReference>
<evidence type="ECO:0000313" key="9">
    <source>
        <dbReference type="Proteomes" id="UP000182146"/>
    </source>
</evidence>
<name>A0A1G9TA13_9BACT</name>
<evidence type="ECO:0000256" key="5">
    <source>
        <dbReference type="ARBA" id="ARBA00062515"/>
    </source>
</evidence>
<reference evidence="8 9" key="1">
    <citation type="submission" date="2016-10" db="EMBL/GenBank/DDBJ databases">
        <authorList>
            <person name="de Groot N.N."/>
        </authorList>
    </citation>
    <scope>NUCLEOTIDE SEQUENCE [LARGE SCALE GENOMIC DNA]</scope>
    <source>
        <strain evidence="8 9">DSM 17813</strain>
    </source>
</reference>
<dbReference type="GO" id="GO:1901359">
    <property type="term" value="F:tungstate binding"/>
    <property type="evidence" value="ECO:0007669"/>
    <property type="project" value="UniProtKB-ARBA"/>
</dbReference>
<sequence length="260" mass="27459">MRLGVGLLGCTLLFQLFCAGAVRAAEVRVSAAASMAEALREIAAAYTQMSPAEVVIANFGASGALARQIEQGAPADLYLSANAQWVEYLIAAGRIAGEDVRTLAGNSLVFVGRSGLEVTTLADLSALGRIALVNPRSAPAGEYAQQALDAVGVYAALAGKLVMAQDVRQAVVYADRGEVDGALVYKSDALLARQAVILHEVPAHLHNEISYPAALTTSGRNNPNAVAFFNFLQSDTARRILHSYGFIVEEEVLPQMTKDQ</sequence>
<evidence type="ECO:0000256" key="4">
    <source>
        <dbReference type="ARBA" id="ARBA00022729"/>
    </source>
</evidence>
<dbReference type="SUPFAM" id="SSF53850">
    <property type="entry name" value="Periplasmic binding protein-like II"/>
    <property type="match status" value="1"/>
</dbReference>
<dbReference type="Gene3D" id="3.40.190.10">
    <property type="entry name" value="Periplasmic binding protein-like II"/>
    <property type="match status" value="2"/>
</dbReference>
<dbReference type="NCBIfam" id="TIGR01256">
    <property type="entry name" value="modA"/>
    <property type="match status" value="1"/>
</dbReference>
<comment type="subunit">
    <text evidence="5">The complex is composed of two ATP-binding proteins (ModC), two transmembrane proteins (ModB) and a solute-binding protein (ModA).</text>
</comment>
<dbReference type="CDD" id="cd00993">
    <property type="entry name" value="PBP2_ModA_like"/>
    <property type="match status" value="1"/>
</dbReference>
<dbReference type="PIRSF" id="PIRSF004846">
    <property type="entry name" value="ModA"/>
    <property type="match status" value="1"/>
</dbReference>
<evidence type="ECO:0000313" key="8">
    <source>
        <dbReference type="EMBL" id="SDM44480.1"/>
    </source>
</evidence>
<dbReference type="InterPro" id="IPR050682">
    <property type="entry name" value="ModA/WtpA"/>
</dbReference>
<evidence type="ECO:0000256" key="6">
    <source>
        <dbReference type="PIRSR" id="PIRSR004846-1"/>
    </source>
</evidence>
<feature type="binding site" evidence="6">
    <location>
        <position position="167"/>
    </location>
    <ligand>
        <name>molybdate</name>
        <dbReference type="ChEBI" id="CHEBI:36264"/>
    </ligand>
</feature>
<accession>A0A1G9TA13</accession>
<evidence type="ECO:0000256" key="2">
    <source>
        <dbReference type="ARBA" id="ARBA00022505"/>
    </source>
</evidence>
<feature type="binding site" evidence="6">
    <location>
        <position position="140"/>
    </location>
    <ligand>
        <name>molybdate</name>
        <dbReference type="ChEBI" id="CHEBI:36264"/>
    </ligand>
</feature>
<feature type="chain" id="PRO_5010325121" evidence="7">
    <location>
        <begin position="25"/>
        <end position="260"/>
    </location>
</feature>
<feature type="binding site" evidence="6">
    <location>
        <position position="62"/>
    </location>
    <ligand>
        <name>molybdate</name>
        <dbReference type="ChEBI" id="CHEBI:36264"/>
    </ligand>
</feature>
<gene>
    <name evidence="8" type="ORF">SAMN05660860_02536</name>
</gene>
<dbReference type="GO" id="GO:0015689">
    <property type="term" value="P:molybdate ion transport"/>
    <property type="evidence" value="ECO:0007669"/>
    <property type="project" value="InterPro"/>
</dbReference>
<proteinExistence type="inferred from homology"/>
<dbReference type="PANTHER" id="PTHR30632:SF0">
    <property type="entry name" value="SULFATE-BINDING PROTEIN"/>
    <property type="match status" value="1"/>
</dbReference>
<feature type="binding site" evidence="6">
    <location>
        <position position="185"/>
    </location>
    <ligand>
        <name>molybdate</name>
        <dbReference type="ChEBI" id="CHEBI:36264"/>
    </ligand>
</feature>